<sequence length="200" mass="22412">MMLLLKVFSHFHLVLSSGSLFHEDGTMRKCCKSDLVKQFENEVSPVLSLPDFDPSRTTYIRDGMAIVQCMDAKKHKTFGDLALAYCNYLASCFTKAHTVADVFDRVLPAVHALSGCDTTSSLFGIGKKSVYKVLKDAVLDFSDLYNLGDSTQRLPYHALDGLWQDFTTKRRNMHPAIRTLTNYEKLATKQGFKSGQIATL</sequence>
<name>A0A6J8C5B1_MYTCO</name>
<evidence type="ECO:0000256" key="1">
    <source>
        <dbReference type="SAM" id="SignalP"/>
    </source>
</evidence>
<keyword evidence="3" id="KW-1185">Reference proteome</keyword>
<reference evidence="2 3" key="1">
    <citation type="submission" date="2020-06" db="EMBL/GenBank/DDBJ databases">
        <authorList>
            <person name="Li R."/>
            <person name="Bekaert M."/>
        </authorList>
    </citation>
    <scope>NUCLEOTIDE SEQUENCE [LARGE SCALE GENOMIC DNA]</scope>
    <source>
        <strain evidence="3">wild</strain>
    </source>
</reference>
<evidence type="ECO:0000313" key="2">
    <source>
        <dbReference type="EMBL" id="CAC5391598.1"/>
    </source>
</evidence>
<feature type="chain" id="PRO_5026895376" evidence="1">
    <location>
        <begin position="17"/>
        <end position="200"/>
    </location>
</feature>
<evidence type="ECO:0000313" key="3">
    <source>
        <dbReference type="Proteomes" id="UP000507470"/>
    </source>
</evidence>
<gene>
    <name evidence="2" type="ORF">MCOR_26600</name>
</gene>
<accession>A0A6J8C5B1</accession>
<organism evidence="2 3">
    <name type="scientific">Mytilus coruscus</name>
    <name type="common">Sea mussel</name>
    <dbReference type="NCBI Taxonomy" id="42192"/>
    <lineage>
        <taxon>Eukaryota</taxon>
        <taxon>Metazoa</taxon>
        <taxon>Spiralia</taxon>
        <taxon>Lophotrochozoa</taxon>
        <taxon>Mollusca</taxon>
        <taxon>Bivalvia</taxon>
        <taxon>Autobranchia</taxon>
        <taxon>Pteriomorphia</taxon>
        <taxon>Mytilida</taxon>
        <taxon>Mytiloidea</taxon>
        <taxon>Mytilidae</taxon>
        <taxon>Mytilinae</taxon>
        <taxon>Mytilus</taxon>
    </lineage>
</organism>
<dbReference type="AlphaFoldDB" id="A0A6J8C5B1"/>
<dbReference type="OrthoDB" id="6763475at2759"/>
<feature type="signal peptide" evidence="1">
    <location>
        <begin position="1"/>
        <end position="16"/>
    </location>
</feature>
<keyword evidence="1" id="KW-0732">Signal</keyword>
<dbReference type="EMBL" id="CACVKT020004797">
    <property type="protein sequence ID" value="CAC5391598.1"/>
    <property type="molecule type" value="Genomic_DNA"/>
</dbReference>
<proteinExistence type="predicted"/>
<protein>
    <submittedName>
        <fullName evidence="2">Uncharacterized protein</fullName>
    </submittedName>
</protein>
<dbReference type="Proteomes" id="UP000507470">
    <property type="component" value="Unassembled WGS sequence"/>
</dbReference>